<organism evidence="12 13">
    <name type="scientific">Venturia inaequalis</name>
    <name type="common">Apple scab fungus</name>
    <dbReference type="NCBI Taxonomy" id="5025"/>
    <lineage>
        <taxon>Eukaryota</taxon>
        <taxon>Fungi</taxon>
        <taxon>Dikarya</taxon>
        <taxon>Ascomycota</taxon>
        <taxon>Pezizomycotina</taxon>
        <taxon>Dothideomycetes</taxon>
        <taxon>Pleosporomycetidae</taxon>
        <taxon>Venturiales</taxon>
        <taxon>Venturiaceae</taxon>
        <taxon>Venturia</taxon>
    </lineage>
</organism>
<sequence>MPLTFLQIPILALFLDCVERNTGMPALPDPETKQEEKQVDAGPPKKLPKGVVLNPDGTPCRSCTSFSSWRQLAKSHDKSSSPSPSSTTTPQNPPSDCPPNVELLGRSSWTLLHTVAASYPTSPTPQQQNDAQTFISSFSRLYPCHWCATDFQSWMKTSGGAPKVSSRQEFGQWLCEAHNEVNKKLGKKEFDCSRWEERWRTGWKDGRCD</sequence>
<dbReference type="InterPro" id="IPR036774">
    <property type="entry name" value="ERV/ALR_sulphydryl_oxid_sf"/>
</dbReference>
<evidence type="ECO:0000259" key="11">
    <source>
        <dbReference type="PROSITE" id="PS51324"/>
    </source>
</evidence>
<comment type="cofactor">
    <cofactor evidence="1 8">
        <name>FAD</name>
        <dbReference type="ChEBI" id="CHEBI:57692"/>
    </cofactor>
</comment>
<keyword evidence="7" id="KW-1015">Disulfide bond</keyword>
<evidence type="ECO:0000256" key="7">
    <source>
        <dbReference type="ARBA" id="ARBA00023157"/>
    </source>
</evidence>
<evidence type="ECO:0000256" key="4">
    <source>
        <dbReference type="ARBA" id="ARBA00022827"/>
    </source>
</evidence>
<keyword evidence="10" id="KW-0732">Signal</keyword>
<feature type="compositionally biased region" description="Basic and acidic residues" evidence="9">
    <location>
        <begin position="30"/>
        <end position="39"/>
    </location>
</feature>
<dbReference type="PANTHER" id="PTHR12645">
    <property type="entry name" value="ALR/ERV"/>
    <property type="match status" value="1"/>
</dbReference>
<feature type="chain" id="PRO_5034567895" description="Sulfhydryl oxidase" evidence="10">
    <location>
        <begin position="21"/>
        <end position="209"/>
    </location>
</feature>
<evidence type="ECO:0000256" key="6">
    <source>
        <dbReference type="ARBA" id="ARBA00023128"/>
    </source>
</evidence>
<comment type="subcellular location">
    <subcellularLocation>
        <location evidence="2">Mitochondrion intermembrane space</location>
    </subcellularLocation>
</comment>
<dbReference type="PROSITE" id="PS51324">
    <property type="entry name" value="ERV_ALR"/>
    <property type="match status" value="1"/>
</dbReference>
<keyword evidence="5 8" id="KW-0560">Oxidoreductase</keyword>
<evidence type="ECO:0000256" key="5">
    <source>
        <dbReference type="ARBA" id="ARBA00023002"/>
    </source>
</evidence>
<keyword evidence="3 8" id="KW-0285">Flavoprotein</keyword>
<evidence type="ECO:0000256" key="8">
    <source>
        <dbReference type="RuleBase" id="RU371123"/>
    </source>
</evidence>
<dbReference type="Proteomes" id="UP000447873">
    <property type="component" value="Unassembled WGS sequence"/>
</dbReference>
<dbReference type="SUPFAM" id="SSF69000">
    <property type="entry name" value="FAD-dependent thiol oxidase"/>
    <property type="match status" value="1"/>
</dbReference>
<comment type="catalytic activity">
    <reaction evidence="8">
        <text>2 R'C(R)SH + O2 = R'C(R)S-S(R)CR' + H2O2</text>
        <dbReference type="Rhea" id="RHEA:17357"/>
        <dbReference type="ChEBI" id="CHEBI:15379"/>
        <dbReference type="ChEBI" id="CHEBI:16240"/>
        <dbReference type="ChEBI" id="CHEBI:16520"/>
        <dbReference type="ChEBI" id="CHEBI:17412"/>
        <dbReference type="EC" id="1.8.3.2"/>
    </reaction>
</comment>
<evidence type="ECO:0000313" key="13">
    <source>
        <dbReference type="Proteomes" id="UP000447873"/>
    </source>
</evidence>
<dbReference type="Pfam" id="PF04777">
    <property type="entry name" value="Evr1_Alr"/>
    <property type="match status" value="1"/>
</dbReference>
<dbReference type="GO" id="GO:0016971">
    <property type="term" value="F:flavin-dependent sulfhydryl oxidase activity"/>
    <property type="evidence" value="ECO:0007669"/>
    <property type="project" value="InterPro"/>
</dbReference>
<comment type="caution">
    <text evidence="12">The sequence shown here is derived from an EMBL/GenBank/DDBJ whole genome shotgun (WGS) entry which is preliminary data.</text>
</comment>
<evidence type="ECO:0000256" key="10">
    <source>
        <dbReference type="SAM" id="SignalP"/>
    </source>
</evidence>
<dbReference type="GO" id="GO:0050660">
    <property type="term" value="F:flavin adenine dinucleotide binding"/>
    <property type="evidence" value="ECO:0007669"/>
    <property type="project" value="TreeGrafter"/>
</dbReference>
<dbReference type="InterPro" id="IPR017905">
    <property type="entry name" value="ERV/ALR_sulphydryl_oxidase"/>
</dbReference>
<keyword evidence="4 8" id="KW-0274">FAD</keyword>
<protein>
    <recommendedName>
        <fullName evidence="8">Sulfhydryl oxidase</fullName>
        <ecNumber evidence="8">1.8.3.2</ecNumber>
    </recommendedName>
</protein>
<name>A0A8H3UYA5_VENIN</name>
<dbReference type="PANTHER" id="PTHR12645:SF0">
    <property type="entry name" value="FAD-LINKED SULFHYDRYL OXIDASE ALR"/>
    <property type="match status" value="1"/>
</dbReference>
<dbReference type="GO" id="GO:0005758">
    <property type="term" value="C:mitochondrial intermembrane space"/>
    <property type="evidence" value="ECO:0007669"/>
    <property type="project" value="UniProtKB-SubCell"/>
</dbReference>
<feature type="domain" description="ERV/ALR sulfhydryl oxidase" evidence="11">
    <location>
        <begin position="97"/>
        <end position="199"/>
    </location>
</feature>
<feature type="region of interest" description="Disordered" evidence="9">
    <location>
        <begin position="25"/>
        <end position="58"/>
    </location>
</feature>
<dbReference type="InterPro" id="IPR039799">
    <property type="entry name" value="ALR/ERV"/>
</dbReference>
<feature type="signal peptide" evidence="10">
    <location>
        <begin position="1"/>
        <end position="20"/>
    </location>
</feature>
<dbReference type="Gene3D" id="1.20.120.310">
    <property type="entry name" value="ERV/ALR sulfhydryl oxidase domain"/>
    <property type="match status" value="1"/>
</dbReference>
<evidence type="ECO:0000256" key="2">
    <source>
        <dbReference type="ARBA" id="ARBA00004569"/>
    </source>
</evidence>
<feature type="region of interest" description="Disordered" evidence="9">
    <location>
        <begin position="74"/>
        <end position="100"/>
    </location>
</feature>
<dbReference type="FunFam" id="1.20.120.310:FF:000003">
    <property type="entry name" value="Sulfhydryl oxidase"/>
    <property type="match status" value="1"/>
</dbReference>
<dbReference type="EC" id="1.8.3.2" evidence="8"/>
<evidence type="ECO:0000256" key="3">
    <source>
        <dbReference type="ARBA" id="ARBA00022630"/>
    </source>
</evidence>
<gene>
    <name evidence="12" type="ORF">EG328_002049</name>
</gene>
<proteinExistence type="predicted"/>
<evidence type="ECO:0000256" key="1">
    <source>
        <dbReference type="ARBA" id="ARBA00001974"/>
    </source>
</evidence>
<accession>A0A8H3UYA5</accession>
<keyword evidence="6" id="KW-0496">Mitochondrion</keyword>
<reference evidence="12 13" key="1">
    <citation type="submission" date="2018-12" db="EMBL/GenBank/DDBJ databases">
        <title>Venturia inaequalis Genome Resource.</title>
        <authorList>
            <person name="Lichtner F.J."/>
        </authorList>
    </citation>
    <scope>NUCLEOTIDE SEQUENCE [LARGE SCALE GENOMIC DNA]</scope>
    <source>
        <strain evidence="12 13">120213</strain>
    </source>
</reference>
<dbReference type="EMBL" id="WNWS01000153">
    <property type="protein sequence ID" value="KAE9977463.1"/>
    <property type="molecule type" value="Genomic_DNA"/>
</dbReference>
<evidence type="ECO:0000313" key="12">
    <source>
        <dbReference type="EMBL" id="KAE9977463.1"/>
    </source>
</evidence>
<dbReference type="AlphaFoldDB" id="A0A8H3UYA5"/>
<evidence type="ECO:0000256" key="9">
    <source>
        <dbReference type="SAM" id="MobiDB-lite"/>
    </source>
</evidence>
<feature type="compositionally biased region" description="Low complexity" evidence="9">
    <location>
        <begin position="80"/>
        <end position="90"/>
    </location>
</feature>